<reference evidence="13 14" key="1">
    <citation type="submission" date="2017-12" db="EMBL/GenBank/DDBJ databases">
        <title>The draft genome sequence of Brumimicrobium saltpan LHR20.</title>
        <authorList>
            <person name="Do Z.-J."/>
            <person name="Luo H.-R."/>
        </authorList>
    </citation>
    <scope>NUCLEOTIDE SEQUENCE [LARGE SCALE GENOMIC DNA]</scope>
    <source>
        <strain evidence="13 14">LHR20</strain>
    </source>
</reference>
<evidence type="ECO:0000259" key="11">
    <source>
        <dbReference type="Pfam" id="PF01966"/>
    </source>
</evidence>
<dbReference type="InterPro" id="IPR032828">
    <property type="entry name" value="PolyA_RNA-bd"/>
</dbReference>
<feature type="domain" description="HD" evidence="11">
    <location>
        <begin position="259"/>
        <end position="344"/>
    </location>
</feature>
<keyword evidence="8 9" id="KW-0694">RNA-binding</keyword>
<dbReference type="Gene3D" id="3.30.460.10">
    <property type="entry name" value="Beta Polymerase, domain 2"/>
    <property type="match status" value="1"/>
</dbReference>
<keyword evidence="2 9" id="KW-0808">Transferase</keyword>
<dbReference type="CDD" id="cd05398">
    <property type="entry name" value="NT_ClassII-CCAase"/>
    <property type="match status" value="1"/>
</dbReference>
<dbReference type="PANTHER" id="PTHR47545">
    <property type="entry name" value="MULTIFUNCTIONAL CCA PROTEIN"/>
    <property type="match status" value="1"/>
</dbReference>
<sequence>MKLNYSDKLKHPVFKVTREIVTELGLETYTIGGFVRDLLLERPSKDIDIVVVGNGLALAEKVAKKLKVKKVTRFKSFGTAHFRYKDLDVEFVGARKESYQRDSRKPIVENGTLSDDQKRRDFTINALALSLHADNYGDLIDPFDGISDLEKGIIRTPLEPATTYSDDPLRMMRAIRFATQLNFKIEINSLNAIKQNAERLSIISMERITEELNKIILSDTPSRGFKLLYSTHLLHQFFPEMVQLAGVETINNHSHKDNFYHTLEVLDNISENTDNLWLRWAAILHDIAKPPTKRYKKKTGWTFHGHEDLGARMTPKIFRKLKLPMDTKMKYVQKLVRLHLRPIALVKGDVTDSAIRRLLNEAGDDIDDLMTLCNADITSKNEFKVRKYKNNFKKVEEKLKTVEEKDNVRNFQPPIDGKLIMDTFNITPSNEIGIIKSKIKEAILEGEIKNDYQEAYELMLKIGKEIGLES</sequence>
<evidence type="ECO:0000256" key="7">
    <source>
        <dbReference type="ARBA" id="ARBA00022842"/>
    </source>
</evidence>
<organism evidence="13 14">
    <name type="scientific">Brumimicrobium salinarum</name>
    <dbReference type="NCBI Taxonomy" id="2058658"/>
    <lineage>
        <taxon>Bacteria</taxon>
        <taxon>Pseudomonadati</taxon>
        <taxon>Bacteroidota</taxon>
        <taxon>Flavobacteriia</taxon>
        <taxon>Flavobacteriales</taxon>
        <taxon>Crocinitomicaceae</taxon>
        <taxon>Brumimicrobium</taxon>
    </lineage>
</organism>
<dbReference type="GO" id="GO:0046872">
    <property type="term" value="F:metal ion binding"/>
    <property type="evidence" value="ECO:0007669"/>
    <property type="project" value="UniProtKB-KW"/>
</dbReference>
<dbReference type="EMBL" id="PJNI01000013">
    <property type="protein sequence ID" value="PKR80162.1"/>
    <property type="molecule type" value="Genomic_DNA"/>
</dbReference>
<dbReference type="RefSeq" id="WP_101335220.1">
    <property type="nucleotide sequence ID" value="NZ_PJNI01000013.1"/>
</dbReference>
<proteinExistence type="inferred from homology"/>
<keyword evidence="5" id="KW-0479">Metal-binding</keyword>
<evidence type="ECO:0000256" key="3">
    <source>
        <dbReference type="ARBA" id="ARBA00022694"/>
    </source>
</evidence>
<name>A0A2I0R0P4_9FLAO</name>
<keyword evidence="3" id="KW-0819">tRNA processing</keyword>
<dbReference type="InterPro" id="IPR003607">
    <property type="entry name" value="HD/PDEase_dom"/>
</dbReference>
<keyword evidence="6" id="KW-0547">Nucleotide-binding</keyword>
<dbReference type="InterPro" id="IPR006675">
    <property type="entry name" value="HDIG_dom"/>
</dbReference>
<dbReference type="Gene3D" id="1.10.3090.10">
    <property type="entry name" value="cca-adding enzyme, domain 2"/>
    <property type="match status" value="1"/>
</dbReference>
<dbReference type="CDD" id="cd00077">
    <property type="entry name" value="HDc"/>
    <property type="match status" value="1"/>
</dbReference>
<dbReference type="Proteomes" id="UP000236654">
    <property type="component" value="Unassembled WGS sequence"/>
</dbReference>
<dbReference type="OrthoDB" id="9805698at2"/>
<evidence type="ECO:0000256" key="6">
    <source>
        <dbReference type="ARBA" id="ARBA00022741"/>
    </source>
</evidence>
<keyword evidence="14" id="KW-1185">Reference proteome</keyword>
<comment type="cofactor">
    <cofactor evidence="1">
        <name>Mg(2+)</name>
        <dbReference type="ChEBI" id="CHEBI:18420"/>
    </cofactor>
</comment>
<accession>A0A2I0R0P4</accession>
<dbReference type="GO" id="GO:0000166">
    <property type="term" value="F:nucleotide binding"/>
    <property type="evidence" value="ECO:0007669"/>
    <property type="project" value="UniProtKB-KW"/>
</dbReference>
<dbReference type="Pfam" id="PF01966">
    <property type="entry name" value="HD"/>
    <property type="match status" value="1"/>
</dbReference>
<evidence type="ECO:0000313" key="14">
    <source>
        <dbReference type="Proteomes" id="UP000236654"/>
    </source>
</evidence>
<evidence type="ECO:0000256" key="4">
    <source>
        <dbReference type="ARBA" id="ARBA00022695"/>
    </source>
</evidence>
<dbReference type="InterPro" id="IPR050124">
    <property type="entry name" value="tRNA_CCA-adding_enzyme"/>
</dbReference>
<dbReference type="InterPro" id="IPR043519">
    <property type="entry name" value="NT_sf"/>
</dbReference>
<evidence type="ECO:0000313" key="13">
    <source>
        <dbReference type="EMBL" id="PKR80162.1"/>
    </source>
</evidence>
<dbReference type="NCBIfam" id="TIGR00277">
    <property type="entry name" value="HDIG"/>
    <property type="match status" value="1"/>
</dbReference>
<keyword evidence="7" id="KW-0460">Magnesium</keyword>
<dbReference type="GO" id="GO:0008033">
    <property type="term" value="P:tRNA processing"/>
    <property type="evidence" value="ECO:0007669"/>
    <property type="project" value="UniProtKB-KW"/>
</dbReference>
<evidence type="ECO:0000259" key="10">
    <source>
        <dbReference type="Pfam" id="PF01743"/>
    </source>
</evidence>
<feature type="domain" description="Poly A polymerase head" evidence="10">
    <location>
        <begin position="29"/>
        <end position="155"/>
    </location>
</feature>
<dbReference type="Pfam" id="PF01743">
    <property type="entry name" value="PolyA_pol"/>
    <property type="match status" value="1"/>
</dbReference>
<evidence type="ECO:0000259" key="12">
    <source>
        <dbReference type="Pfam" id="PF12627"/>
    </source>
</evidence>
<evidence type="ECO:0000256" key="2">
    <source>
        <dbReference type="ARBA" id="ARBA00022679"/>
    </source>
</evidence>
<feature type="domain" description="tRNA nucleotidyltransferase/poly(A) polymerase RNA and SrmB- binding" evidence="12">
    <location>
        <begin position="182"/>
        <end position="241"/>
    </location>
</feature>
<dbReference type="InterPro" id="IPR002646">
    <property type="entry name" value="PolA_pol_head_dom"/>
</dbReference>
<dbReference type="SUPFAM" id="SSF81891">
    <property type="entry name" value="Poly A polymerase C-terminal region-like"/>
    <property type="match status" value="1"/>
</dbReference>
<evidence type="ECO:0000256" key="5">
    <source>
        <dbReference type="ARBA" id="ARBA00022723"/>
    </source>
</evidence>
<dbReference type="AlphaFoldDB" id="A0A2I0R0P4"/>
<evidence type="ECO:0000256" key="8">
    <source>
        <dbReference type="ARBA" id="ARBA00022884"/>
    </source>
</evidence>
<dbReference type="GO" id="GO:0016779">
    <property type="term" value="F:nucleotidyltransferase activity"/>
    <property type="evidence" value="ECO:0007669"/>
    <property type="project" value="UniProtKB-KW"/>
</dbReference>
<comment type="similarity">
    <text evidence="9">Belongs to the tRNA nucleotidyltransferase/poly(A) polymerase family.</text>
</comment>
<evidence type="ECO:0000256" key="9">
    <source>
        <dbReference type="RuleBase" id="RU003953"/>
    </source>
</evidence>
<dbReference type="FunFam" id="3.30.460.10:FF:000033">
    <property type="entry name" value="Poly A polymerase head domain protein"/>
    <property type="match status" value="1"/>
</dbReference>
<comment type="caution">
    <text evidence="13">The sequence shown here is derived from an EMBL/GenBank/DDBJ whole genome shotgun (WGS) entry which is preliminary data.</text>
</comment>
<keyword evidence="4" id="KW-0548">Nucleotidyltransferase</keyword>
<dbReference type="GO" id="GO:0003723">
    <property type="term" value="F:RNA binding"/>
    <property type="evidence" value="ECO:0007669"/>
    <property type="project" value="UniProtKB-KW"/>
</dbReference>
<gene>
    <name evidence="13" type="ORF">CW751_11580</name>
</gene>
<dbReference type="InterPro" id="IPR006674">
    <property type="entry name" value="HD_domain"/>
</dbReference>
<dbReference type="Pfam" id="PF12627">
    <property type="entry name" value="PolyA_pol_RNAbd"/>
    <property type="match status" value="1"/>
</dbReference>
<evidence type="ECO:0000256" key="1">
    <source>
        <dbReference type="ARBA" id="ARBA00001946"/>
    </source>
</evidence>
<protein>
    <submittedName>
        <fullName evidence="13">tRNA nucleotidyltransferase</fullName>
    </submittedName>
</protein>
<dbReference type="SUPFAM" id="SSF81301">
    <property type="entry name" value="Nucleotidyltransferase"/>
    <property type="match status" value="1"/>
</dbReference>